<keyword evidence="1" id="KW-0472">Membrane</keyword>
<reference evidence="2" key="1">
    <citation type="submission" date="2016-10" db="EMBL/GenBank/DDBJ databases">
        <title>Characterization of the complete mitochondrial genome of the tramp ant Cardiocondyla obscurior (Formicidae: Myrmicinae).</title>
        <authorList>
            <person name="Liu L."/>
            <person name="Wang X.-Y."/>
            <person name="Ding M.-Y."/>
            <person name="Qian Z.-Q."/>
        </authorList>
    </citation>
    <scope>NUCLEOTIDE SEQUENCE</scope>
</reference>
<name>A0A343AXU0_9HYME</name>
<feature type="transmembrane region" description="Helical" evidence="1">
    <location>
        <begin position="57"/>
        <end position="82"/>
    </location>
</feature>
<feature type="transmembrane region" description="Helical" evidence="1">
    <location>
        <begin position="6"/>
        <end position="23"/>
    </location>
</feature>
<geneLocation type="mitochondrion" evidence="2"/>
<keyword evidence="1" id="KW-1133">Transmembrane helix</keyword>
<dbReference type="Gene3D" id="1.10.287.3510">
    <property type="match status" value="1"/>
</dbReference>
<dbReference type="AlphaFoldDB" id="A0A343AXU0"/>
<proteinExistence type="predicted"/>
<feature type="transmembrane region" description="Helical" evidence="1">
    <location>
        <begin position="30"/>
        <end position="51"/>
    </location>
</feature>
<gene>
    <name evidence="2" type="primary">nad4l</name>
</gene>
<evidence type="ECO:0000256" key="1">
    <source>
        <dbReference type="SAM" id="Phobius"/>
    </source>
</evidence>
<sequence length="95" mass="11266">MFYDLVIYLQFMFILFILMSLVYKYILVILMLIELMVVNISLLLFLLMSLVEMEFYLIYYLVFSVCEGVLGLSLLVVNIRYYGSGLYFGMNMSKF</sequence>
<dbReference type="EMBL" id="KX951753">
    <property type="protein sequence ID" value="APU52729.1"/>
    <property type="molecule type" value="Genomic_DNA"/>
</dbReference>
<keyword evidence="1" id="KW-0812">Transmembrane</keyword>
<accession>A0A343AXU0</accession>
<protein>
    <submittedName>
        <fullName evidence="2">NADH dehydrogenase subunit 4L</fullName>
    </submittedName>
</protein>
<keyword evidence="2" id="KW-0496">Mitochondrion</keyword>
<organism evidence="2">
    <name type="scientific">Cardiocondyla obscurior</name>
    <dbReference type="NCBI Taxonomy" id="286306"/>
    <lineage>
        <taxon>Eukaryota</taxon>
        <taxon>Metazoa</taxon>
        <taxon>Ecdysozoa</taxon>
        <taxon>Arthropoda</taxon>
        <taxon>Hexapoda</taxon>
        <taxon>Insecta</taxon>
        <taxon>Pterygota</taxon>
        <taxon>Neoptera</taxon>
        <taxon>Endopterygota</taxon>
        <taxon>Hymenoptera</taxon>
        <taxon>Apocrita</taxon>
        <taxon>Aculeata</taxon>
        <taxon>Formicoidea</taxon>
        <taxon>Formicidae</taxon>
        <taxon>Myrmicinae</taxon>
        <taxon>Cardiocondyla</taxon>
    </lineage>
</organism>
<evidence type="ECO:0000313" key="2">
    <source>
        <dbReference type="EMBL" id="APU52729.1"/>
    </source>
</evidence>